<dbReference type="PROSITE" id="PS50949">
    <property type="entry name" value="HTH_GNTR"/>
    <property type="match status" value="1"/>
</dbReference>
<dbReference type="InterPro" id="IPR036388">
    <property type="entry name" value="WH-like_DNA-bd_sf"/>
</dbReference>
<dbReference type="InterPro" id="IPR015422">
    <property type="entry name" value="PyrdxlP-dep_Trfase_small"/>
</dbReference>
<accession>Q6KCW1</accession>
<evidence type="ECO:0000256" key="2">
    <source>
        <dbReference type="ARBA" id="ARBA00022898"/>
    </source>
</evidence>
<evidence type="ECO:0000256" key="6">
    <source>
        <dbReference type="SAM" id="MobiDB-lite"/>
    </source>
</evidence>
<gene>
    <name evidence="8" type="primary">ydcR</name>
</gene>
<dbReference type="CDD" id="cd07377">
    <property type="entry name" value="WHTH_GntR"/>
    <property type="match status" value="1"/>
</dbReference>
<dbReference type="SUPFAM" id="SSF53383">
    <property type="entry name" value="PLP-dependent transferases"/>
    <property type="match status" value="1"/>
</dbReference>
<sequence length="321" mass="35921">MKKYQQLAEQLREQIASGIWQPGDRLPSLRDQVALSGMSFMTVSHAYQLLESQGYIIARPQSGYYVAPQAIKMPKATVIPVTRDEAVDINTYIFDMLQASRDPSVVPFASAFPDPRLFPLQQLNRSLAQVSKTATAMSVIENLPPGNAELRQAIARRYALQGITISPDEIVITAGALEALNLSLQVVTEPGDWVIVENPCFYGALQALERLRLKALSVATDVKEGIDPKAWHFAFAESAGRAERGYIPLFFKGVRNNALAEFIQYRAAKNKGWNADNDTVYQYQSYISAIFPGDNSRAGVRRQKTVCDQQTRKHRHTHKHR</sequence>
<keyword evidence="3" id="KW-0805">Transcription regulation</keyword>
<dbReference type="FunFam" id="1.10.10.10:FF:000320">
    <property type="entry name" value="GntR family transcriptional regulator"/>
    <property type="match status" value="1"/>
</dbReference>
<keyword evidence="5" id="KW-0804">Transcription</keyword>
<evidence type="ECO:0000256" key="3">
    <source>
        <dbReference type="ARBA" id="ARBA00023015"/>
    </source>
</evidence>
<evidence type="ECO:0000256" key="4">
    <source>
        <dbReference type="ARBA" id="ARBA00023125"/>
    </source>
</evidence>
<protein>
    <submittedName>
        <fullName evidence="8">Uncharacterized protein ydcR</fullName>
    </submittedName>
</protein>
<organism evidence="8">
    <name type="scientific">Escherichia coli</name>
    <dbReference type="NCBI Taxonomy" id="562"/>
    <lineage>
        <taxon>Bacteria</taxon>
        <taxon>Pseudomonadati</taxon>
        <taxon>Pseudomonadota</taxon>
        <taxon>Gammaproteobacteria</taxon>
        <taxon>Enterobacterales</taxon>
        <taxon>Enterobacteriaceae</taxon>
        <taxon>Escherichia</taxon>
    </lineage>
</organism>
<dbReference type="Gene3D" id="1.10.10.10">
    <property type="entry name" value="Winged helix-like DNA-binding domain superfamily/Winged helix DNA-binding domain"/>
    <property type="match status" value="1"/>
</dbReference>
<evidence type="ECO:0000259" key="7">
    <source>
        <dbReference type="PROSITE" id="PS50949"/>
    </source>
</evidence>
<feature type="region of interest" description="Disordered" evidence="6">
    <location>
        <begin position="301"/>
        <end position="321"/>
    </location>
</feature>
<dbReference type="InterPro" id="IPR036390">
    <property type="entry name" value="WH_DNA-bd_sf"/>
</dbReference>
<dbReference type="GO" id="GO:0003677">
    <property type="term" value="F:DNA binding"/>
    <property type="evidence" value="ECO:0007669"/>
    <property type="project" value="UniProtKB-KW"/>
</dbReference>
<evidence type="ECO:0000256" key="1">
    <source>
        <dbReference type="ARBA" id="ARBA00005384"/>
    </source>
</evidence>
<dbReference type="GO" id="GO:0003700">
    <property type="term" value="F:DNA-binding transcription factor activity"/>
    <property type="evidence" value="ECO:0007669"/>
    <property type="project" value="InterPro"/>
</dbReference>
<evidence type="ECO:0000256" key="5">
    <source>
        <dbReference type="ARBA" id="ARBA00023163"/>
    </source>
</evidence>
<dbReference type="SMART" id="SM00345">
    <property type="entry name" value="HTH_GNTR"/>
    <property type="match status" value="1"/>
</dbReference>
<dbReference type="InterPro" id="IPR015421">
    <property type="entry name" value="PyrdxlP-dep_Trfase_major"/>
</dbReference>
<proteinExistence type="inferred from homology"/>
<dbReference type="InterPro" id="IPR051446">
    <property type="entry name" value="HTH_trans_reg/aminotransferase"/>
</dbReference>
<dbReference type="PANTHER" id="PTHR46577">
    <property type="entry name" value="HTH-TYPE TRANSCRIPTIONAL REGULATORY PROTEIN GABR"/>
    <property type="match status" value="1"/>
</dbReference>
<keyword evidence="4" id="KW-0238">DNA-binding</keyword>
<reference evidence="8" key="1">
    <citation type="journal article" date="2004" name="J. Bacteriol.">
        <title>Analysis of the genome structure of the nonpathogenic probiotic Escherichia coli strain Nissle 1917.</title>
        <authorList>
            <person name="Grozdanov L."/>
            <person name="Raasch C."/>
            <person name="Schulze J."/>
            <person name="Sonnenborn U."/>
            <person name="Gottschalk G."/>
            <person name="Hacker J."/>
            <person name="Dobrindt U."/>
        </authorList>
    </citation>
    <scope>NUCLEOTIDE SEQUENCE</scope>
    <source>
        <strain evidence="8">Nissle 1917</strain>
    </source>
</reference>
<keyword evidence="2" id="KW-0663">Pyridoxal phosphate</keyword>
<dbReference type="PANTHER" id="PTHR46577:SF2">
    <property type="entry name" value="TRANSCRIPTIONAL REGULATORY PROTEIN"/>
    <property type="match status" value="1"/>
</dbReference>
<dbReference type="SUPFAM" id="SSF46785">
    <property type="entry name" value="Winged helix' DNA-binding domain"/>
    <property type="match status" value="1"/>
</dbReference>
<comment type="similarity">
    <text evidence="1">In the C-terminal section; belongs to the class-I pyridoxal-phosphate-dependent aminotransferase family.</text>
</comment>
<dbReference type="InterPro" id="IPR000524">
    <property type="entry name" value="Tscrpt_reg_HTH_GntR"/>
</dbReference>
<dbReference type="AlphaFoldDB" id="Q6KCW1"/>
<dbReference type="Gene3D" id="3.40.640.10">
    <property type="entry name" value="Type I PLP-dependent aspartate aminotransferase-like (Major domain)"/>
    <property type="match status" value="1"/>
</dbReference>
<dbReference type="EMBL" id="AJ586889">
    <property type="protein sequence ID" value="CAE55857.1"/>
    <property type="molecule type" value="Genomic_DNA"/>
</dbReference>
<dbReference type="InterPro" id="IPR015424">
    <property type="entry name" value="PyrdxlP-dep_Trfase"/>
</dbReference>
<feature type="domain" description="HTH gntR-type" evidence="7">
    <location>
        <begin position="1"/>
        <end position="69"/>
    </location>
</feature>
<name>Q6KCW1_ECOLX</name>
<dbReference type="Pfam" id="PF00392">
    <property type="entry name" value="GntR"/>
    <property type="match status" value="1"/>
</dbReference>
<dbReference type="Gene3D" id="3.90.1150.10">
    <property type="entry name" value="Aspartate Aminotransferase, domain 1"/>
    <property type="match status" value="1"/>
</dbReference>
<evidence type="ECO:0000313" key="8">
    <source>
        <dbReference type="EMBL" id="CAE55857.1"/>
    </source>
</evidence>
<feature type="compositionally biased region" description="Basic residues" evidence="6">
    <location>
        <begin position="312"/>
        <end position="321"/>
    </location>
</feature>